<protein>
    <recommendedName>
        <fullName evidence="3">Membrane protein insertase YidC</fullName>
    </recommendedName>
    <alternativeName>
        <fullName evidence="15">Foldase YidC</fullName>
    </alternativeName>
    <alternativeName>
        <fullName evidence="14">Membrane integrase YidC</fullName>
    </alternativeName>
    <alternativeName>
        <fullName evidence="13">Membrane protein YidC</fullName>
    </alternativeName>
</protein>
<dbReference type="InterPro" id="IPR028055">
    <property type="entry name" value="YidC/Oxa/ALB_C"/>
</dbReference>
<evidence type="ECO:0000256" key="14">
    <source>
        <dbReference type="ARBA" id="ARBA00033245"/>
    </source>
</evidence>
<evidence type="ECO:0000256" key="5">
    <source>
        <dbReference type="ARBA" id="ARBA00022475"/>
    </source>
</evidence>
<evidence type="ECO:0000256" key="9">
    <source>
        <dbReference type="ARBA" id="ARBA00023136"/>
    </source>
</evidence>
<dbReference type="InterPro" id="IPR001708">
    <property type="entry name" value="YidC/ALB3/OXA1/COX18"/>
</dbReference>
<dbReference type="CDD" id="cd20070">
    <property type="entry name" value="5TM_YidC_Alb3"/>
    <property type="match status" value="1"/>
</dbReference>
<comment type="similarity">
    <text evidence="2">Belongs to the OXA1/ALB3/YidC family. Type 1 subfamily.</text>
</comment>
<evidence type="ECO:0000256" key="4">
    <source>
        <dbReference type="ARBA" id="ARBA00022448"/>
    </source>
</evidence>
<evidence type="ECO:0000256" key="3">
    <source>
        <dbReference type="ARBA" id="ARBA00015325"/>
    </source>
</evidence>
<evidence type="ECO:0000256" key="15">
    <source>
        <dbReference type="ARBA" id="ARBA00033342"/>
    </source>
</evidence>
<evidence type="ECO:0000256" key="7">
    <source>
        <dbReference type="ARBA" id="ARBA00022927"/>
    </source>
</evidence>
<dbReference type="NCBIfam" id="TIGR03592">
    <property type="entry name" value="yidC_oxa1_cterm"/>
    <property type="match status" value="1"/>
</dbReference>
<keyword evidence="4" id="KW-0813">Transport</keyword>
<sequence length="227" mass="24208">MSVFTLLDPAVGLAHDAVAALAQPLPTALAIVLFTIGVRLLLHPLSRSAARGERARIRLAPQLAELKRKHGKQPEKLRAASAELYRAEGASPFTGCLPMLVQLPFFTVMYRLFTTPNDLLGATVFGVPLGLHPAGAHAPAELLVFGALFAALAALGWVGFRRGRRSIVDPSAPGAALMPYLSYGTALFAVLLPLAGALYLLTTTAWTLAERAWLHRERTTQSSPQAG</sequence>
<name>A0A7W7WJA0_9ACTN</name>
<feature type="transmembrane region" description="Helical" evidence="17">
    <location>
        <begin position="20"/>
        <end position="42"/>
    </location>
</feature>
<comment type="function">
    <text evidence="11">Required for the insertion and/or proper folding and/or complex formation of integral membrane proteins into the membrane. Involved in integration of membrane proteins that insert both dependently and independently of the Sec translocase complex, as well as at least some lipoproteins. Aids folding of multispanning membrane proteins.</text>
</comment>
<dbReference type="GO" id="GO:0005886">
    <property type="term" value="C:plasma membrane"/>
    <property type="evidence" value="ECO:0007669"/>
    <property type="project" value="UniProtKB-SubCell"/>
</dbReference>
<evidence type="ECO:0000256" key="10">
    <source>
        <dbReference type="ARBA" id="ARBA00023186"/>
    </source>
</evidence>
<keyword evidence="5" id="KW-1003">Cell membrane</keyword>
<keyword evidence="7" id="KW-0653">Protein transport</keyword>
<comment type="subcellular location">
    <subcellularLocation>
        <location evidence="1">Cell membrane</location>
        <topology evidence="1">Multi-pass membrane protein</topology>
    </subcellularLocation>
    <subcellularLocation>
        <location evidence="16">Membrane</location>
        <topology evidence="16">Multi-pass membrane protein</topology>
    </subcellularLocation>
</comment>
<dbReference type="RefSeq" id="WP_184919218.1">
    <property type="nucleotide sequence ID" value="NZ_JACHJR010000001.1"/>
</dbReference>
<proteinExistence type="inferred from homology"/>
<dbReference type="PANTHER" id="PTHR12428:SF65">
    <property type="entry name" value="CYTOCHROME C OXIDASE ASSEMBLY PROTEIN COX18, MITOCHONDRIAL"/>
    <property type="match status" value="1"/>
</dbReference>
<evidence type="ECO:0000259" key="18">
    <source>
        <dbReference type="Pfam" id="PF02096"/>
    </source>
</evidence>
<dbReference type="Pfam" id="PF02096">
    <property type="entry name" value="60KD_IMP"/>
    <property type="match status" value="1"/>
</dbReference>
<dbReference type="PANTHER" id="PTHR12428">
    <property type="entry name" value="OXA1"/>
    <property type="match status" value="1"/>
</dbReference>
<dbReference type="GO" id="GO:0051205">
    <property type="term" value="P:protein insertion into membrane"/>
    <property type="evidence" value="ECO:0007669"/>
    <property type="project" value="TreeGrafter"/>
</dbReference>
<dbReference type="InterPro" id="IPR047196">
    <property type="entry name" value="YidC_ALB_C"/>
</dbReference>
<evidence type="ECO:0000256" key="13">
    <source>
        <dbReference type="ARBA" id="ARBA00031538"/>
    </source>
</evidence>
<evidence type="ECO:0000313" key="19">
    <source>
        <dbReference type="EMBL" id="MBB4949111.1"/>
    </source>
</evidence>
<keyword evidence="20" id="KW-1185">Reference proteome</keyword>
<gene>
    <name evidence="19" type="ORF">F4556_004646</name>
</gene>
<dbReference type="AlphaFoldDB" id="A0A7W7WJA0"/>
<feature type="transmembrane region" description="Helical" evidence="17">
    <location>
        <begin position="142"/>
        <end position="160"/>
    </location>
</feature>
<keyword evidence="9 17" id="KW-0472">Membrane</keyword>
<dbReference type="GO" id="GO:0015031">
    <property type="term" value="P:protein transport"/>
    <property type="evidence" value="ECO:0007669"/>
    <property type="project" value="UniProtKB-KW"/>
</dbReference>
<evidence type="ECO:0000256" key="1">
    <source>
        <dbReference type="ARBA" id="ARBA00004651"/>
    </source>
</evidence>
<comment type="caution">
    <text evidence="19">The sequence shown here is derived from an EMBL/GenBank/DDBJ whole genome shotgun (WGS) entry which is preliminary data.</text>
</comment>
<feature type="transmembrane region" description="Helical" evidence="17">
    <location>
        <begin position="180"/>
        <end position="201"/>
    </location>
</feature>
<evidence type="ECO:0000313" key="20">
    <source>
        <dbReference type="Proteomes" id="UP000573327"/>
    </source>
</evidence>
<dbReference type="Proteomes" id="UP000573327">
    <property type="component" value="Unassembled WGS sequence"/>
</dbReference>
<organism evidence="19 20">
    <name type="scientific">Kitasatospora gansuensis</name>
    <dbReference type="NCBI Taxonomy" id="258050"/>
    <lineage>
        <taxon>Bacteria</taxon>
        <taxon>Bacillati</taxon>
        <taxon>Actinomycetota</taxon>
        <taxon>Actinomycetes</taxon>
        <taxon>Kitasatosporales</taxon>
        <taxon>Streptomycetaceae</taxon>
        <taxon>Kitasatospora</taxon>
    </lineage>
</organism>
<evidence type="ECO:0000256" key="8">
    <source>
        <dbReference type="ARBA" id="ARBA00022989"/>
    </source>
</evidence>
<reference evidence="19 20" key="1">
    <citation type="submission" date="2020-08" db="EMBL/GenBank/DDBJ databases">
        <title>Sequencing the genomes of 1000 actinobacteria strains.</title>
        <authorList>
            <person name="Klenk H.-P."/>
        </authorList>
    </citation>
    <scope>NUCLEOTIDE SEQUENCE [LARGE SCALE GENOMIC DNA]</scope>
    <source>
        <strain evidence="19 20">DSM 44786</strain>
    </source>
</reference>
<evidence type="ECO:0000256" key="11">
    <source>
        <dbReference type="ARBA" id="ARBA00025034"/>
    </source>
</evidence>
<dbReference type="EMBL" id="JACHJR010000001">
    <property type="protein sequence ID" value="MBB4949111.1"/>
    <property type="molecule type" value="Genomic_DNA"/>
</dbReference>
<comment type="subunit">
    <text evidence="12">Interacts with the Sec translocase complex via SecD. Specifically interacts with transmembrane segments of nascent integral membrane proteins during membrane integration.</text>
</comment>
<evidence type="ECO:0000256" key="16">
    <source>
        <dbReference type="RuleBase" id="RU003945"/>
    </source>
</evidence>
<keyword evidence="8 17" id="KW-1133">Transmembrane helix</keyword>
<feature type="domain" description="Membrane insertase YidC/Oxa/ALB C-terminal" evidence="18">
    <location>
        <begin position="28"/>
        <end position="215"/>
    </location>
</feature>
<keyword evidence="6 16" id="KW-0812">Transmembrane</keyword>
<evidence type="ECO:0000256" key="2">
    <source>
        <dbReference type="ARBA" id="ARBA00010527"/>
    </source>
</evidence>
<evidence type="ECO:0000256" key="6">
    <source>
        <dbReference type="ARBA" id="ARBA00022692"/>
    </source>
</evidence>
<evidence type="ECO:0000256" key="12">
    <source>
        <dbReference type="ARBA" id="ARBA00026028"/>
    </source>
</evidence>
<keyword evidence="10" id="KW-0143">Chaperone</keyword>
<dbReference type="GO" id="GO:0032977">
    <property type="term" value="F:membrane insertase activity"/>
    <property type="evidence" value="ECO:0007669"/>
    <property type="project" value="InterPro"/>
</dbReference>
<accession>A0A7W7WJA0</accession>
<evidence type="ECO:0000256" key="17">
    <source>
        <dbReference type="SAM" id="Phobius"/>
    </source>
</evidence>